<dbReference type="Proteomes" id="UP001194746">
    <property type="component" value="Unassembled WGS sequence"/>
</dbReference>
<proteinExistence type="predicted"/>
<dbReference type="AlphaFoldDB" id="A0AAD4CCX6"/>
<organism evidence="2 3">
    <name type="scientific">Aspergillus nanangensis</name>
    <dbReference type="NCBI Taxonomy" id="2582783"/>
    <lineage>
        <taxon>Eukaryota</taxon>
        <taxon>Fungi</taxon>
        <taxon>Dikarya</taxon>
        <taxon>Ascomycota</taxon>
        <taxon>Pezizomycotina</taxon>
        <taxon>Eurotiomycetes</taxon>
        <taxon>Eurotiomycetidae</taxon>
        <taxon>Eurotiales</taxon>
        <taxon>Aspergillaceae</taxon>
        <taxon>Aspergillus</taxon>
        <taxon>Aspergillus subgen. Circumdati</taxon>
    </lineage>
</organism>
<reference evidence="2" key="1">
    <citation type="journal article" date="2019" name="Beilstein J. Org. Chem.">
        <title>Nanangenines: drimane sesquiterpenoids as the dominant metabolite cohort of a novel Australian fungus, Aspergillus nanangensis.</title>
        <authorList>
            <person name="Lacey H.J."/>
            <person name="Gilchrist C.L.M."/>
            <person name="Crombie A."/>
            <person name="Kalaitzis J.A."/>
            <person name="Vuong D."/>
            <person name="Rutledge P.J."/>
            <person name="Turner P."/>
            <person name="Pitt J.I."/>
            <person name="Lacey E."/>
            <person name="Chooi Y.H."/>
            <person name="Piggott A.M."/>
        </authorList>
    </citation>
    <scope>NUCLEOTIDE SEQUENCE</scope>
    <source>
        <strain evidence="2">MST-FP2251</strain>
    </source>
</reference>
<gene>
    <name evidence="2" type="ORF">FE257_003366</name>
</gene>
<feature type="compositionally biased region" description="Basic and acidic residues" evidence="1">
    <location>
        <begin position="525"/>
        <end position="536"/>
    </location>
</feature>
<feature type="compositionally biased region" description="Polar residues" evidence="1">
    <location>
        <begin position="558"/>
        <end position="569"/>
    </location>
</feature>
<dbReference type="EMBL" id="VCAU01000160">
    <property type="protein sequence ID" value="KAF9883533.1"/>
    <property type="molecule type" value="Genomic_DNA"/>
</dbReference>
<accession>A0AAD4CCX6</accession>
<reference evidence="2" key="2">
    <citation type="submission" date="2020-02" db="EMBL/GenBank/DDBJ databases">
        <authorList>
            <person name="Gilchrist C.L.M."/>
            <person name="Chooi Y.-H."/>
        </authorList>
    </citation>
    <scope>NUCLEOTIDE SEQUENCE</scope>
    <source>
        <strain evidence="2">MST-FP2251</strain>
    </source>
</reference>
<evidence type="ECO:0000313" key="3">
    <source>
        <dbReference type="Proteomes" id="UP001194746"/>
    </source>
</evidence>
<evidence type="ECO:0000256" key="1">
    <source>
        <dbReference type="SAM" id="MobiDB-lite"/>
    </source>
</evidence>
<keyword evidence="3" id="KW-1185">Reference proteome</keyword>
<feature type="compositionally biased region" description="Low complexity" evidence="1">
    <location>
        <begin position="401"/>
        <end position="429"/>
    </location>
</feature>
<evidence type="ECO:0000313" key="2">
    <source>
        <dbReference type="EMBL" id="KAF9883533.1"/>
    </source>
</evidence>
<comment type="caution">
    <text evidence="2">The sequence shown here is derived from an EMBL/GenBank/DDBJ whole genome shotgun (WGS) entry which is preliminary data.</text>
</comment>
<feature type="compositionally biased region" description="Polar residues" evidence="1">
    <location>
        <begin position="446"/>
        <end position="457"/>
    </location>
</feature>
<feature type="region of interest" description="Disordered" evidence="1">
    <location>
        <begin position="382"/>
        <end position="457"/>
    </location>
</feature>
<name>A0AAD4CCX6_ASPNN</name>
<protein>
    <submittedName>
        <fullName evidence="2">Uncharacterized protein</fullName>
    </submittedName>
</protein>
<sequence length="756" mass="85424">MSRDTYQQVCISFDSRDVLVNVQHVFNICSTYATIREGEQSTEQEEHHWGFCSIHPFIIHQYPWFSHNSTTPILTTKSIIPRGNIRVRMRKITITLDDDVGSVVEESFCRSTTHCLQNTDDETSNYHQLPQLSDDEAQHALYYACKIQSTVSRDELIKLYQKIAMSTPRLVDYDIEENSLPLSSSRRFVDPALISLGQCALADNITTLHPPPASDRYHSPALSSSTSALSEPFSTLFDEKFHGHSVSSVLPEHRPIQGERHIESPNMHENFENDFDSAFQELEILLSSRPSPDDLPGSYGGTNAPDPHMCSQTEGFGSQGIQNLDADEDVTMTNEQEAAAFMCGRVDGMSYSVPHGFPPPPSVGNAQERCNNMGIVDVEDTHQQSPAPTGYDKHPSKSHSRSPGPSSARGGACSVTEPTTLDTPTTPIPAKQTTQSADRRPGENFSAGQTSDNFQSEQYLSKYQPTVEDMPDEDEFLDSDVRIVIEDMCAFPGMSSGEHKSRSCQATNTTNTDFEPNASALSESNEQHIARSKERTATPQAAQEESSKIYRKRRHASSSKSQPALSTRNLRARPNKSVVQEVNRPEHYEDHWEGRFSHHTLLATLLPDKKDEIERKSNRLLRSDLPEFMDKHTKLWNLNGFWPSLVIHPHKLPSMATLSKGHETWRYVKAMEAEEETHYLKARLADVKLFLEYVEELNRQKLKHPYQSAITRAIDKICGNTRQTAKAQKDKNRSSFHEHKLRGERWWWCGYSLGLF</sequence>
<feature type="compositionally biased region" description="Polar residues" evidence="1">
    <location>
        <begin position="503"/>
        <end position="524"/>
    </location>
</feature>
<feature type="region of interest" description="Disordered" evidence="1">
    <location>
        <begin position="492"/>
        <end position="581"/>
    </location>
</feature>